<name>A0A0R2H6U6_9LACO</name>
<gene>
    <name evidence="1" type="ORF">ADU70_1005</name>
    <name evidence="2" type="ORF">ADU72_1700</name>
</gene>
<proteinExistence type="predicted"/>
<dbReference type="EMBL" id="CP012275">
    <property type="protein sequence ID" value="AMV62499.1"/>
    <property type="molecule type" value="Genomic_DNA"/>
</dbReference>
<protein>
    <submittedName>
        <fullName evidence="1">Uncharacterized protein</fullName>
    </submittedName>
</protein>
<keyword evidence="3" id="KW-1185">Reference proteome</keyword>
<evidence type="ECO:0000313" key="2">
    <source>
        <dbReference type="EMBL" id="AMV67625.1"/>
    </source>
</evidence>
<dbReference type="Proteomes" id="UP000076244">
    <property type="component" value="Chromosome"/>
</dbReference>
<dbReference type="AlphaFoldDB" id="A0A0R2H6U6"/>
<reference evidence="3 4" key="1">
    <citation type="journal article" date="2016" name="PLoS ONE">
        <title>The Identification of Novel Diagnostic Marker Genes for the Detection of Beer Spoiling Pediococcus damnosus Strains Using the BlAst Diagnostic Gene findEr.</title>
        <authorList>
            <person name="Behr J."/>
            <person name="Geissler A.J."/>
            <person name="Schmid J."/>
            <person name="Zehe A."/>
            <person name="Vogel R.F."/>
        </authorList>
    </citation>
    <scope>NUCLEOTIDE SEQUENCE [LARGE SCALE GENOMIC DNA]</scope>
    <source>
        <strain evidence="1 4">TMW 2.1533</strain>
        <strain evidence="2 3">TMW 2.1535</strain>
    </source>
</reference>
<accession>A0A0R2H6U6</accession>
<dbReference type="KEGG" id="pdm:ADU72_1700"/>
<dbReference type="OrthoDB" id="2248079at2"/>
<evidence type="ECO:0000313" key="3">
    <source>
        <dbReference type="Proteomes" id="UP000076244"/>
    </source>
</evidence>
<dbReference type="GeneID" id="57276063"/>
<dbReference type="Proteomes" id="UP000076405">
    <property type="component" value="Chromosome"/>
</dbReference>
<evidence type="ECO:0000313" key="4">
    <source>
        <dbReference type="Proteomes" id="UP000076405"/>
    </source>
</evidence>
<sequence>MATNSDSIYNVLSQVYNHPDRAGISTLGYTNVVQLNISDDMQVANPEIYFPDETLLVDRLSDAFVDKYRTLLDYFNTYTGKPKKTYREVWVTTAHVLKQKAYMLELTYE</sequence>
<evidence type="ECO:0000313" key="1">
    <source>
        <dbReference type="EMBL" id="AMV62499.1"/>
    </source>
</evidence>
<dbReference type="EMBL" id="CP012288">
    <property type="protein sequence ID" value="AMV67625.1"/>
    <property type="molecule type" value="Genomic_DNA"/>
</dbReference>
<dbReference type="RefSeq" id="WP_046870803.1">
    <property type="nucleotide sequence ID" value="NZ_BAAAXI010000138.1"/>
</dbReference>
<organism evidence="1 4">
    <name type="scientific">Pediococcus damnosus</name>
    <dbReference type="NCBI Taxonomy" id="51663"/>
    <lineage>
        <taxon>Bacteria</taxon>
        <taxon>Bacillati</taxon>
        <taxon>Bacillota</taxon>
        <taxon>Bacilli</taxon>
        <taxon>Lactobacillales</taxon>
        <taxon>Lactobacillaceae</taxon>
        <taxon>Pediococcus</taxon>
    </lineage>
</organism>